<dbReference type="GO" id="GO:0007169">
    <property type="term" value="P:cell surface receptor protein tyrosine kinase signaling pathway"/>
    <property type="evidence" value="ECO:0007669"/>
    <property type="project" value="TreeGrafter"/>
</dbReference>
<dbReference type="InterPro" id="IPR035676">
    <property type="entry name" value="SHC_SH2"/>
</dbReference>
<feature type="domain" description="SH2" evidence="2">
    <location>
        <begin position="85"/>
        <end position="176"/>
    </location>
</feature>
<gene>
    <name evidence="3" type="ORF">AB205_0046610</name>
</gene>
<dbReference type="FunFam" id="3.30.505.10:FF:000005">
    <property type="entry name" value="SHC-transforming protein 1 isoform 3"/>
    <property type="match status" value="1"/>
</dbReference>
<dbReference type="Gene3D" id="3.30.505.10">
    <property type="entry name" value="SH2 domain"/>
    <property type="match status" value="1"/>
</dbReference>
<dbReference type="SMART" id="SM00252">
    <property type="entry name" value="SH2"/>
    <property type="match status" value="1"/>
</dbReference>
<dbReference type="GO" id="GO:0030971">
    <property type="term" value="F:receptor tyrosine kinase binding"/>
    <property type="evidence" value="ECO:0007669"/>
    <property type="project" value="TreeGrafter"/>
</dbReference>
<dbReference type="Proteomes" id="UP000228934">
    <property type="component" value="Unassembled WGS sequence"/>
</dbReference>
<keyword evidence="1" id="KW-0727">SH2 domain</keyword>
<accession>A0A2G9NB26</accession>
<evidence type="ECO:0000313" key="3">
    <source>
        <dbReference type="EMBL" id="PIN88298.1"/>
    </source>
</evidence>
<evidence type="ECO:0000256" key="1">
    <source>
        <dbReference type="PROSITE-ProRule" id="PRU00191"/>
    </source>
</evidence>
<dbReference type="InterPro" id="IPR051235">
    <property type="entry name" value="CEP152/SHC-Transforming"/>
</dbReference>
<evidence type="ECO:0000313" key="4">
    <source>
        <dbReference type="Proteomes" id="UP000228934"/>
    </source>
</evidence>
<evidence type="ECO:0000259" key="2">
    <source>
        <dbReference type="PROSITE" id="PS50001"/>
    </source>
</evidence>
<dbReference type="PANTHER" id="PTHR10337">
    <property type="entry name" value="SHC TRANSFORMING PROTEIN"/>
    <property type="match status" value="1"/>
</dbReference>
<dbReference type="GO" id="GO:0005886">
    <property type="term" value="C:plasma membrane"/>
    <property type="evidence" value="ECO:0007669"/>
    <property type="project" value="TreeGrafter"/>
</dbReference>
<dbReference type="EMBL" id="KV923026">
    <property type="protein sequence ID" value="PIN88298.1"/>
    <property type="molecule type" value="Genomic_DNA"/>
</dbReference>
<reference evidence="4" key="1">
    <citation type="journal article" date="2017" name="Nat. Commun.">
        <title>The North American bullfrog draft genome provides insight into hormonal regulation of long noncoding RNA.</title>
        <authorList>
            <person name="Hammond S.A."/>
            <person name="Warren R.L."/>
            <person name="Vandervalk B.P."/>
            <person name="Kucuk E."/>
            <person name="Khan H."/>
            <person name="Gibb E.A."/>
            <person name="Pandoh P."/>
            <person name="Kirk H."/>
            <person name="Zhao Y."/>
            <person name="Jones M."/>
            <person name="Mungall A.J."/>
            <person name="Coope R."/>
            <person name="Pleasance S."/>
            <person name="Moore R.A."/>
            <person name="Holt R.A."/>
            <person name="Round J.M."/>
            <person name="Ohora S."/>
            <person name="Walle B.V."/>
            <person name="Veldhoen N."/>
            <person name="Helbing C.C."/>
            <person name="Birol I."/>
        </authorList>
    </citation>
    <scope>NUCLEOTIDE SEQUENCE [LARGE SCALE GENOMIC DNA]</scope>
</reference>
<dbReference type="PRINTS" id="PR00401">
    <property type="entry name" value="SH2DOMAIN"/>
</dbReference>
<dbReference type="PROSITE" id="PS50001">
    <property type="entry name" value="SH2"/>
    <property type="match status" value="1"/>
</dbReference>
<dbReference type="InterPro" id="IPR036860">
    <property type="entry name" value="SH2_dom_sf"/>
</dbReference>
<dbReference type="OrthoDB" id="9938362at2759"/>
<protein>
    <recommendedName>
        <fullName evidence="2">SH2 domain-containing protein</fullName>
    </recommendedName>
</protein>
<keyword evidence="4" id="KW-1185">Reference proteome</keyword>
<organism evidence="3 4">
    <name type="scientific">Aquarana catesbeiana</name>
    <name type="common">American bullfrog</name>
    <name type="synonym">Rana catesbeiana</name>
    <dbReference type="NCBI Taxonomy" id="8400"/>
    <lineage>
        <taxon>Eukaryota</taxon>
        <taxon>Metazoa</taxon>
        <taxon>Chordata</taxon>
        <taxon>Craniata</taxon>
        <taxon>Vertebrata</taxon>
        <taxon>Euteleostomi</taxon>
        <taxon>Amphibia</taxon>
        <taxon>Batrachia</taxon>
        <taxon>Anura</taxon>
        <taxon>Neobatrachia</taxon>
        <taxon>Ranoidea</taxon>
        <taxon>Ranidae</taxon>
        <taxon>Aquarana</taxon>
    </lineage>
</organism>
<sequence length="180" mass="20314">MASQTEEPLYRSYDQHQRGKDSQALKVKVVIMLNLLSDKDNREPFEDALKNQPKLNKDASVDCSSPLLSRAAILTINEELKTESWYVGEMCRKEAEKLLKRDGDFLVRKSINNPGSYVLTGMHNGQAKHLLLVDPEGTVRTKDRVFDSIGHLINHHLENHLPIVSSGSELCLKQPVEGRP</sequence>
<dbReference type="CDD" id="cd09925">
    <property type="entry name" value="SH2_SHC"/>
    <property type="match status" value="1"/>
</dbReference>
<dbReference type="InterPro" id="IPR000980">
    <property type="entry name" value="SH2"/>
</dbReference>
<dbReference type="SUPFAM" id="SSF55550">
    <property type="entry name" value="SH2 domain"/>
    <property type="match status" value="1"/>
</dbReference>
<dbReference type="Pfam" id="PF00017">
    <property type="entry name" value="SH2"/>
    <property type="match status" value="1"/>
</dbReference>
<name>A0A2G9NB26_AQUCT</name>
<dbReference type="AlphaFoldDB" id="A0A2G9NB26"/>
<dbReference type="PANTHER" id="PTHR10337:SF4">
    <property type="entry name" value="SHC-TRANSFORMING PROTEIN 3"/>
    <property type="match status" value="1"/>
</dbReference>
<proteinExistence type="predicted"/>